<organism evidence="7 8">
    <name type="scientific">SAR86 cluster bacterium</name>
    <dbReference type="NCBI Taxonomy" id="2030880"/>
    <lineage>
        <taxon>Bacteria</taxon>
        <taxon>Pseudomonadati</taxon>
        <taxon>Pseudomonadota</taxon>
        <taxon>Gammaproteobacteria</taxon>
        <taxon>SAR86 cluster</taxon>
    </lineage>
</organism>
<dbReference type="PIRSF" id="PIRSF002889">
    <property type="entry name" value="Rod_FlgB"/>
    <property type="match status" value="1"/>
</dbReference>
<comment type="function">
    <text evidence="5 6">Structural component of flagellum, the bacterial motility apparatus. Part of the rod structure of flagellar basal body.</text>
</comment>
<comment type="subcellular location">
    <subcellularLocation>
        <location evidence="1 6">Bacterial flagellum basal body</location>
    </subcellularLocation>
</comment>
<comment type="caution">
    <text evidence="7">The sequence shown here is derived from an EMBL/GenBank/DDBJ whole genome shotgun (WGS) entry which is preliminary data.</text>
</comment>
<evidence type="ECO:0000256" key="4">
    <source>
        <dbReference type="ARBA" id="ARBA00023143"/>
    </source>
</evidence>
<accession>A0A2A4XG97</accession>
<evidence type="ECO:0000313" key="7">
    <source>
        <dbReference type="EMBL" id="PCI81643.1"/>
    </source>
</evidence>
<gene>
    <name evidence="7" type="primary">flgB</name>
    <name evidence="7" type="ORF">COB20_01440</name>
</gene>
<sequence length="131" mass="14603">MNIIDKAFGIHAAALSFRSERGSILATNIANSTTPGFRARDYDFRTALKQFSTDQQVGMRATNSRHIRTTEKNNFGDLLYRVPTRVTTNNNTVEADVEQAAFSENALRYQTTLQFLNGSISGLRKAITGRI</sequence>
<dbReference type="NCBIfam" id="TIGR01396">
    <property type="entry name" value="FlgB"/>
    <property type="match status" value="1"/>
</dbReference>
<name>A0A2A4XG97_9GAMM</name>
<dbReference type="AlphaFoldDB" id="A0A2A4XG97"/>
<evidence type="ECO:0000256" key="5">
    <source>
        <dbReference type="ARBA" id="ARBA00024934"/>
    </source>
</evidence>
<keyword evidence="7" id="KW-0966">Cell projection</keyword>
<comment type="subunit">
    <text evidence="6">The basal body constitutes a major portion of the flagellar organelle and consists of a number of rings mounted on a central rod.</text>
</comment>
<keyword evidence="4 6" id="KW-0975">Bacterial flagellum</keyword>
<reference evidence="8" key="1">
    <citation type="submission" date="2017-08" db="EMBL/GenBank/DDBJ databases">
        <title>A dynamic microbial community with high functional redundancy inhabits the cold, oxic subseafloor aquifer.</title>
        <authorList>
            <person name="Tully B.J."/>
            <person name="Wheat C.G."/>
            <person name="Glazer B.T."/>
            <person name="Huber J.A."/>
        </authorList>
    </citation>
    <scope>NUCLEOTIDE SEQUENCE [LARGE SCALE GENOMIC DNA]</scope>
</reference>
<proteinExistence type="inferred from homology"/>
<evidence type="ECO:0000256" key="1">
    <source>
        <dbReference type="ARBA" id="ARBA00004117"/>
    </source>
</evidence>
<protein>
    <recommendedName>
        <fullName evidence="3 6">Flagellar basal body rod protein FlgB</fullName>
    </recommendedName>
</protein>
<keyword evidence="7" id="KW-0282">Flagellum</keyword>
<dbReference type="Proteomes" id="UP000218767">
    <property type="component" value="Unassembled WGS sequence"/>
</dbReference>
<dbReference type="GO" id="GO:0030694">
    <property type="term" value="C:bacterial-type flagellum basal body, rod"/>
    <property type="evidence" value="ECO:0007669"/>
    <property type="project" value="InterPro"/>
</dbReference>
<evidence type="ECO:0000256" key="6">
    <source>
        <dbReference type="PIRNR" id="PIRNR002889"/>
    </source>
</evidence>
<keyword evidence="7" id="KW-0969">Cilium</keyword>
<evidence type="ECO:0000256" key="3">
    <source>
        <dbReference type="ARBA" id="ARBA00014376"/>
    </source>
</evidence>
<dbReference type="EMBL" id="NVUL01000004">
    <property type="protein sequence ID" value="PCI81643.1"/>
    <property type="molecule type" value="Genomic_DNA"/>
</dbReference>
<evidence type="ECO:0000256" key="2">
    <source>
        <dbReference type="ARBA" id="ARBA00009677"/>
    </source>
</evidence>
<dbReference type="GO" id="GO:0071973">
    <property type="term" value="P:bacterial-type flagellum-dependent cell motility"/>
    <property type="evidence" value="ECO:0007669"/>
    <property type="project" value="InterPro"/>
</dbReference>
<comment type="similarity">
    <text evidence="2 6">Belongs to the flagella basal body rod proteins family.</text>
</comment>
<dbReference type="InterPro" id="IPR006300">
    <property type="entry name" value="FlgB"/>
</dbReference>
<evidence type="ECO:0000313" key="8">
    <source>
        <dbReference type="Proteomes" id="UP000218767"/>
    </source>
</evidence>